<feature type="transmembrane region" description="Helical" evidence="1">
    <location>
        <begin position="38"/>
        <end position="57"/>
    </location>
</feature>
<evidence type="ECO:0000313" key="3">
    <source>
        <dbReference type="Proteomes" id="UP001183246"/>
    </source>
</evidence>
<reference evidence="3" key="1">
    <citation type="submission" date="2023-07" db="EMBL/GenBank/DDBJ databases">
        <title>30 novel species of actinomycetes from the DSMZ collection.</title>
        <authorList>
            <person name="Nouioui I."/>
        </authorList>
    </citation>
    <scope>NUCLEOTIDE SEQUENCE [LARGE SCALE GENOMIC DNA]</scope>
    <source>
        <strain evidence="3">DSM 44938</strain>
    </source>
</reference>
<gene>
    <name evidence="2" type="ORF">RM590_02135</name>
</gene>
<keyword evidence="1" id="KW-1133">Transmembrane helix</keyword>
<dbReference type="EMBL" id="JAVREL010000001">
    <property type="protein sequence ID" value="MDT0341455.1"/>
    <property type="molecule type" value="Genomic_DNA"/>
</dbReference>
<dbReference type="RefSeq" id="WP_311702584.1">
    <property type="nucleotide sequence ID" value="NZ_JAVREL010000001.1"/>
</dbReference>
<sequence length="218" mass="23380">MRGESTEYGHRHPGGPWPAPPQAGAAPLLLRPAARLRWAILVVAVVCGLVFLSPAGALGGAPALVATVVVETAACVLLWMRASRIRVVVTEHQIETIGVFRRRLRPRAEAAHVVRATLIPPRGMIFPVVFVLDARGRVIVRLNGGAYAPEDLDRLAGHLGLPQSGPDQPVTARQLTRTYPEIVPFFEARPILTGFAVAAMLVPVLMVVALIVALTSLR</sequence>
<evidence type="ECO:0008006" key="4">
    <source>
        <dbReference type="Google" id="ProtNLM"/>
    </source>
</evidence>
<protein>
    <recommendedName>
        <fullName evidence="4">PH domain-containing protein</fullName>
    </recommendedName>
</protein>
<evidence type="ECO:0000256" key="1">
    <source>
        <dbReference type="SAM" id="Phobius"/>
    </source>
</evidence>
<accession>A0ABU2MIV5</accession>
<keyword evidence="3" id="KW-1185">Reference proteome</keyword>
<keyword evidence="1" id="KW-0812">Transmembrane</keyword>
<comment type="caution">
    <text evidence="2">The sequence shown here is derived from an EMBL/GenBank/DDBJ whole genome shotgun (WGS) entry which is preliminary data.</text>
</comment>
<proteinExistence type="predicted"/>
<keyword evidence="1" id="KW-0472">Membrane</keyword>
<name>A0ABU2MIV5_9ACTN</name>
<evidence type="ECO:0000313" key="2">
    <source>
        <dbReference type="EMBL" id="MDT0341455.1"/>
    </source>
</evidence>
<organism evidence="2 3">
    <name type="scientific">Streptomyces litchfieldiae</name>
    <dbReference type="NCBI Taxonomy" id="3075543"/>
    <lineage>
        <taxon>Bacteria</taxon>
        <taxon>Bacillati</taxon>
        <taxon>Actinomycetota</taxon>
        <taxon>Actinomycetes</taxon>
        <taxon>Kitasatosporales</taxon>
        <taxon>Streptomycetaceae</taxon>
        <taxon>Streptomyces</taxon>
    </lineage>
</organism>
<dbReference type="Proteomes" id="UP001183246">
    <property type="component" value="Unassembled WGS sequence"/>
</dbReference>
<feature type="transmembrane region" description="Helical" evidence="1">
    <location>
        <begin position="63"/>
        <end position="80"/>
    </location>
</feature>
<feature type="transmembrane region" description="Helical" evidence="1">
    <location>
        <begin position="191"/>
        <end position="214"/>
    </location>
</feature>